<dbReference type="Pfam" id="PF01380">
    <property type="entry name" value="SIS"/>
    <property type="match status" value="1"/>
</dbReference>
<dbReference type="Gene3D" id="3.40.50.10490">
    <property type="entry name" value="Glucose-6-phosphate isomerase like protein, domain 1"/>
    <property type="match status" value="1"/>
</dbReference>
<dbReference type="GO" id="GO:0043800">
    <property type="term" value="F:6-phospho-3-hexuloisomerase activity"/>
    <property type="evidence" value="ECO:0007669"/>
    <property type="project" value="UniProtKB-EC"/>
</dbReference>
<dbReference type="SUPFAM" id="SSF53697">
    <property type="entry name" value="SIS domain"/>
    <property type="match status" value="1"/>
</dbReference>
<dbReference type="Proteomes" id="UP001189143">
    <property type="component" value="Unassembled WGS sequence"/>
</dbReference>
<evidence type="ECO:0000313" key="4">
    <source>
        <dbReference type="Proteomes" id="UP001189143"/>
    </source>
</evidence>
<protein>
    <submittedName>
        <fullName evidence="3">3-hexulose-6-phosphate isomerase</fullName>
        <ecNumber evidence="3">5.3.1.27</ecNumber>
    </submittedName>
</protein>
<reference evidence="3" key="1">
    <citation type="submission" date="2022-10" db="EMBL/GenBank/DDBJ databases">
        <authorList>
            <person name="Aires J."/>
            <person name="Mesa V."/>
        </authorList>
    </citation>
    <scope>NUCLEOTIDE SEQUENCE</scope>
    <source>
        <strain evidence="3">Clostridium neonatale JD116</strain>
    </source>
</reference>
<sequence>MSIKENLDIILQELKDNKNNINYEQFSLFIEEIVNAKHIFLSGKGRSGLAISAFANRLMHLGLSVSLVGEISSPHSQKGDVLIVQSGSGETLSLISLISSAKKNGLKIVLLTTNLNSSMSKLADIVIMLSGDSKLGNESVQPMASSFEQLSFIIYDAIILELMKILKQNSDIMFERHADLE</sequence>
<gene>
    <name evidence="3" type="primary">hxlB</name>
    <name evidence="3" type="ORF">CNEO2_720010</name>
</gene>
<feature type="domain" description="SIS" evidence="2">
    <location>
        <begin position="29"/>
        <end position="168"/>
    </location>
</feature>
<evidence type="ECO:0000313" key="3">
    <source>
        <dbReference type="EMBL" id="CAI3678121.1"/>
    </source>
</evidence>
<proteinExistence type="inferred from homology"/>
<dbReference type="EMBL" id="CAMTCP010000273">
    <property type="protein sequence ID" value="CAI3678121.1"/>
    <property type="molecule type" value="Genomic_DNA"/>
</dbReference>
<dbReference type="EC" id="5.3.1.27" evidence="3"/>
<keyword evidence="3" id="KW-0413">Isomerase</keyword>
<dbReference type="InterPro" id="IPR046348">
    <property type="entry name" value="SIS_dom_sf"/>
</dbReference>
<dbReference type="GO" id="GO:1901135">
    <property type="term" value="P:carbohydrate derivative metabolic process"/>
    <property type="evidence" value="ECO:0007669"/>
    <property type="project" value="InterPro"/>
</dbReference>
<dbReference type="InterPro" id="IPR001347">
    <property type="entry name" value="SIS_dom"/>
</dbReference>
<name>A0AAD1YI87_9CLOT</name>
<comment type="caution">
    <text evidence="3">The sequence shown here is derived from an EMBL/GenBank/DDBJ whole genome shotgun (WGS) entry which is preliminary data.</text>
</comment>
<dbReference type="NCBIfam" id="TIGR03127">
    <property type="entry name" value="RuMP_HxlB"/>
    <property type="match status" value="1"/>
</dbReference>
<accession>A0AAD1YI87</accession>
<dbReference type="PANTHER" id="PTHR43443">
    <property type="entry name" value="3-HEXULOSE-6-PHOSPHATE ISOMERASE"/>
    <property type="match status" value="1"/>
</dbReference>
<dbReference type="PANTHER" id="PTHR43443:SF1">
    <property type="entry name" value="3-HEXULOSE-6-PHOSPHATE ISOMERASE"/>
    <property type="match status" value="1"/>
</dbReference>
<dbReference type="AlphaFoldDB" id="A0AAD1YI87"/>
<dbReference type="GO" id="GO:0097367">
    <property type="term" value="F:carbohydrate derivative binding"/>
    <property type="evidence" value="ECO:0007669"/>
    <property type="project" value="InterPro"/>
</dbReference>
<evidence type="ECO:0000259" key="2">
    <source>
        <dbReference type="PROSITE" id="PS51464"/>
    </source>
</evidence>
<dbReference type="CDD" id="cd05005">
    <property type="entry name" value="SIS_PHI"/>
    <property type="match status" value="1"/>
</dbReference>
<dbReference type="InterPro" id="IPR017552">
    <property type="entry name" value="PHI/rmpB"/>
</dbReference>
<comment type="similarity">
    <text evidence="1">Belongs to the SIS family. PHI subfamily.</text>
</comment>
<evidence type="ECO:0000256" key="1">
    <source>
        <dbReference type="ARBA" id="ARBA00009235"/>
    </source>
</evidence>
<dbReference type="RefSeq" id="WP_317049828.1">
    <property type="nucleotide sequence ID" value="NZ_CAMRXC010000261.1"/>
</dbReference>
<dbReference type="PROSITE" id="PS51464">
    <property type="entry name" value="SIS"/>
    <property type="match status" value="1"/>
</dbReference>
<organism evidence="3 4">
    <name type="scientific">Clostridium neonatale</name>
    <dbReference type="NCBI Taxonomy" id="137838"/>
    <lineage>
        <taxon>Bacteria</taxon>
        <taxon>Bacillati</taxon>
        <taxon>Bacillota</taxon>
        <taxon>Clostridia</taxon>
        <taxon>Eubacteriales</taxon>
        <taxon>Clostridiaceae</taxon>
        <taxon>Clostridium</taxon>
    </lineage>
</organism>